<gene>
    <name evidence="9" type="ORF">QWY31_05645</name>
</gene>
<evidence type="ECO:0000256" key="5">
    <source>
        <dbReference type="ARBA" id="ARBA00023136"/>
    </source>
</evidence>
<dbReference type="EMBL" id="JAUHJS010000002">
    <property type="protein sequence ID" value="MDN4164975.1"/>
    <property type="molecule type" value="Genomic_DNA"/>
</dbReference>
<evidence type="ECO:0000256" key="3">
    <source>
        <dbReference type="ARBA" id="ARBA00022692"/>
    </source>
</evidence>
<sequence>MLSNFFKTALRNILKHKAYALINLIGLTIGIGLCLLIITYVRSELSYDTHHVHVDRLHRMSYHVPNGLQLASTPPPIAPVLKDYFSEVEQVARVYQRNITISPSDSEGTESFEENDVMFVDSTFTEIFPLEVIHGRKQNLLTEPFTVVITEEMAQKYFGSQNPVGESLQFAGKHLFKVVAVVKNFPENTHIRFNMLVPYENMYHMETEAAAQVMRKNLEINFVISHSFTYVLLKEGATPDNINAHMGDFLAKYARPDLNIGQVFTLMPVKDIHLKSTLLQEPRPTNSMTTIYIFSAVGLLTLLIACINYINLSTAQSFSRVKEIGLRKILGSNKTQLIGQFLSESFLFTFVAFVLSFFVFQAALPLLNVLTDKHLVFTEVVDMPLIGISVGLLLLITLMAGSYPAYFVSQFESVHSIKNQNTATGRQGLRKALVVVQLGIASVLLCSALMIIKQLDFLAKQPLGFQREQVITIPLFSQNINGIFGSADQAFFNRLKGFRETVEAQAGVNATALSSASPGLGVIYRGVLPEGAITEDRQFIGSLSVDYDFVNTYGIELLAGRTFSKEFGTDQAEAFLINESTVKEFNWGSPAEAIGKTLNLEGKEGRVVGVVKDFALGSLTTAIPSLVMDINPSQYTLLSIRFDNADVPATLAKLEKEWRDIFPEKTFEYQFLDEQIDNQYASFQTFGTIIQGFTGIAMVISCLGVYGLVLFIVQRKVKEIGIRKVLGSSIWGILGLIYREFAWLILIGFVLAVPFSYWLINKWMQNFTSQIGFAPGPYVLGLLLVLLVVSATISFQALKASMANPVKSLKSE</sequence>
<evidence type="ECO:0000259" key="7">
    <source>
        <dbReference type="Pfam" id="PF02687"/>
    </source>
</evidence>
<name>A0ABT8F3J6_9BACT</name>
<comment type="caution">
    <text evidence="9">The sequence shown here is derived from an EMBL/GenBank/DDBJ whole genome shotgun (WGS) entry which is preliminary data.</text>
</comment>
<protein>
    <submittedName>
        <fullName evidence="9">ABC transporter permease</fullName>
    </submittedName>
</protein>
<feature type="domain" description="MacB-like periplasmic core" evidence="8">
    <location>
        <begin position="21"/>
        <end position="245"/>
    </location>
</feature>
<evidence type="ECO:0000313" key="9">
    <source>
        <dbReference type="EMBL" id="MDN4164975.1"/>
    </source>
</evidence>
<comment type="subcellular location">
    <subcellularLocation>
        <location evidence="1">Cell membrane</location>
        <topology evidence="1">Multi-pass membrane protein</topology>
    </subcellularLocation>
</comment>
<evidence type="ECO:0000256" key="6">
    <source>
        <dbReference type="SAM" id="Phobius"/>
    </source>
</evidence>
<keyword evidence="5 6" id="KW-0472">Membrane</keyword>
<feature type="transmembrane region" description="Helical" evidence="6">
    <location>
        <begin position="346"/>
        <end position="364"/>
    </location>
</feature>
<keyword evidence="2" id="KW-1003">Cell membrane</keyword>
<feature type="domain" description="MacB-like periplasmic core" evidence="8">
    <location>
        <begin position="498"/>
        <end position="655"/>
    </location>
</feature>
<feature type="transmembrane region" description="Helical" evidence="6">
    <location>
        <begin position="725"/>
        <end position="758"/>
    </location>
</feature>
<accession>A0ABT8F3J6</accession>
<reference evidence="9" key="1">
    <citation type="submission" date="2023-06" db="EMBL/GenBank/DDBJ databases">
        <title>Cytophagales bacterium Strain LB-30, isolated from soil.</title>
        <authorList>
            <person name="Liu B."/>
        </authorList>
    </citation>
    <scope>NUCLEOTIDE SEQUENCE</scope>
    <source>
        <strain evidence="9">LB-30</strain>
    </source>
</reference>
<feature type="transmembrane region" description="Helical" evidence="6">
    <location>
        <begin position="291"/>
        <end position="312"/>
    </location>
</feature>
<keyword evidence="3 6" id="KW-0812">Transmembrane</keyword>
<evidence type="ECO:0000256" key="2">
    <source>
        <dbReference type="ARBA" id="ARBA00022475"/>
    </source>
</evidence>
<keyword evidence="10" id="KW-1185">Reference proteome</keyword>
<evidence type="ECO:0000259" key="8">
    <source>
        <dbReference type="Pfam" id="PF12704"/>
    </source>
</evidence>
<dbReference type="Pfam" id="PF12704">
    <property type="entry name" value="MacB_PCD"/>
    <property type="match status" value="2"/>
</dbReference>
<feature type="transmembrane region" description="Helical" evidence="6">
    <location>
        <begin position="429"/>
        <end position="452"/>
    </location>
</feature>
<feature type="transmembrane region" description="Helical" evidence="6">
    <location>
        <begin position="778"/>
        <end position="798"/>
    </location>
</feature>
<keyword evidence="4 6" id="KW-1133">Transmembrane helix</keyword>
<evidence type="ECO:0000256" key="1">
    <source>
        <dbReference type="ARBA" id="ARBA00004651"/>
    </source>
</evidence>
<proteinExistence type="predicted"/>
<dbReference type="InterPro" id="IPR050250">
    <property type="entry name" value="Macrolide_Exporter_MacB"/>
</dbReference>
<dbReference type="InterPro" id="IPR003838">
    <property type="entry name" value="ABC3_permease_C"/>
</dbReference>
<organism evidence="9 10">
    <name type="scientific">Shiella aurantiaca</name>
    <dbReference type="NCBI Taxonomy" id="3058365"/>
    <lineage>
        <taxon>Bacteria</taxon>
        <taxon>Pseudomonadati</taxon>
        <taxon>Bacteroidota</taxon>
        <taxon>Cytophagia</taxon>
        <taxon>Cytophagales</taxon>
        <taxon>Shiellaceae</taxon>
        <taxon>Shiella</taxon>
    </lineage>
</organism>
<evidence type="ECO:0000256" key="4">
    <source>
        <dbReference type="ARBA" id="ARBA00022989"/>
    </source>
</evidence>
<dbReference type="PANTHER" id="PTHR30572:SF18">
    <property type="entry name" value="ABC-TYPE MACROLIDE FAMILY EXPORT SYSTEM PERMEASE COMPONENT 2"/>
    <property type="match status" value="1"/>
</dbReference>
<feature type="transmembrane region" description="Helical" evidence="6">
    <location>
        <begin position="689"/>
        <end position="713"/>
    </location>
</feature>
<dbReference type="InterPro" id="IPR025857">
    <property type="entry name" value="MacB_PCD"/>
</dbReference>
<evidence type="ECO:0000313" key="10">
    <source>
        <dbReference type="Proteomes" id="UP001168552"/>
    </source>
</evidence>
<dbReference type="PANTHER" id="PTHR30572">
    <property type="entry name" value="MEMBRANE COMPONENT OF TRANSPORTER-RELATED"/>
    <property type="match status" value="1"/>
</dbReference>
<feature type="domain" description="ABC3 transporter permease C-terminal" evidence="7">
    <location>
        <begin position="297"/>
        <end position="409"/>
    </location>
</feature>
<feature type="transmembrane region" description="Helical" evidence="6">
    <location>
        <begin position="21"/>
        <end position="41"/>
    </location>
</feature>
<dbReference type="RefSeq" id="WP_320003499.1">
    <property type="nucleotide sequence ID" value="NZ_JAUHJS010000002.1"/>
</dbReference>
<feature type="domain" description="ABC3 transporter permease C-terminal" evidence="7">
    <location>
        <begin position="693"/>
        <end position="804"/>
    </location>
</feature>
<dbReference type="Pfam" id="PF02687">
    <property type="entry name" value="FtsX"/>
    <property type="match status" value="2"/>
</dbReference>
<feature type="transmembrane region" description="Helical" evidence="6">
    <location>
        <begin position="384"/>
        <end position="408"/>
    </location>
</feature>
<dbReference type="Proteomes" id="UP001168552">
    <property type="component" value="Unassembled WGS sequence"/>
</dbReference>